<feature type="domain" description="Metallo-beta-lactamase" evidence="5">
    <location>
        <begin position="15"/>
        <end position="193"/>
    </location>
</feature>
<evidence type="ECO:0000313" key="7">
    <source>
        <dbReference type="Proteomes" id="UP001546774"/>
    </source>
</evidence>
<dbReference type="CDD" id="cd06262">
    <property type="entry name" value="metallo-hydrolase-like_MBL-fold"/>
    <property type="match status" value="1"/>
</dbReference>
<keyword evidence="4" id="KW-0862">Zinc</keyword>
<evidence type="ECO:0000313" key="6">
    <source>
        <dbReference type="EMBL" id="MEQ2553420.1"/>
    </source>
</evidence>
<proteinExistence type="predicted"/>
<evidence type="ECO:0000259" key="5">
    <source>
        <dbReference type="SMART" id="SM00849"/>
    </source>
</evidence>
<dbReference type="Gene3D" id="3.60.15.10">
    <property type="entry name" value="Ribonuclease Z/Hydroxyacylglutathione hydrolase-like"/>
    <property type="match status" value="1"/>
</dbReference>
<comment type="cofactor">
    <cofactor evidence="1">
        <name>Zn(2+)</name>
        <dbReference type="ChEBI" id="CHEBI:29105"/>
    </cofactor>
</comment>
<name>A0ABV1H1R1_9FIRM</name>
<protein>
    <submittedName>
        <fullName evidence="6">MBL fold metallo-hydrolase</fullName>
    </submittedName>
</protein>
<dbReference type="SMART" id="SM00849">
    <property type="entry name" value="Lactamase_B"/>
    <property type="match status" value="1"/>
</dbReference>
<dbReference type="PANTHER" id="PTHR46233">
    <property type="entry name" value="HYDROXYACYLGLUTATHIONE HYDROLASE GLOC"/>
    <property type="match status" value="1"/>
</dbReference>
<dbReference type="InterPro" id="IPR051453">
    <property type="entry name" value="MBL_Glyoxalase_II"/>
</dbReference>
<dbReference type="SUPFAM" id="SSF56281">
    <property type="entry name" value="Metallo-hydrolase/oxidoreductase"/>
    <property type="match status" value="1"/>
</dbReference>
<evidence type="ECO:0000256" key="3">
    <source>
        <dbReference type="ARBA" id="ARBA00022801"/>
    </source>
</evidence>
<evidence type="ECO:0000256" key="2">
    <source>
        <dbReference type="ARBA" id="ARBA00022723"/>
    </source>
</evidence>
<keyword evidence="3" id="KW-0378">Hydrolase</keyword>
<evidence type="ECO:0000256" key="1">
    <source>
        <dbReference type="ARBA" id="ARBA00001947"/>
    </source>
</evidence>
<evidence type="ECO:0000256" key="4">
    <source>
        <dbReference type="ARBA" id="ARBA00022833"/>
    </source>
</evidence>
<dbReference type="EMBL" id="JBBMFS010000001">
    <property type="protein sequence ID" value="MEQ2553420.1"/>
    <property type="molecule type" value="Genomic_DNA"/>
</dbReference>
<dbReference type="PANTHER" id="PTHR46233:SF3">
    <property type="entry name" value="HYDROXYACYLGLUTATHIONE HYDROLASE GLOC"/>
    <property type="match status" value="1"/>
</dbReference>
<keyword evidence="2" id="KW-0479">Metal-binding</keyword>
<dbReference type="Pfam" id="PF00753">
    <property type="entry name" value="Lactamase_B"/>
    <property type="match status" value="1"/>
</dbReference>
<comment type="caution">
    <text evidence="6">The sequence shown here is derived from an EMBL/GenBank/DDBJ whole genome shotgun (WGS) entry which is preliminary data.</text>
</comment>
<organism evidence="6 7">
    <name type="scientific">Lachnospira intestinalis</name>
    <dbReference type="NCBI Taxonomy" id="3133158"/>
    <lineage>
        <taxon>Bacteria</taxon>
        <taxon>Bacillati</taxon>
        <taxon>Bacillota</taxon>
        <taxon>Clostridia</taxon>
        <taxon>Lachnospirales</taxon>
        <taxon>Lachnospiraceae</taxon>
        <taxon>Lachnospira</taxon>
    </lineage>
</organism>
<dbReference type="InterPro" id="IPR036866">
    <property type="entry name" value="RibonucZ/Hydroxyglut_hydro"/>
</dbReference>
<accession>A0ABV1H1R1</accession>
<sequence length="210" mass="23018">MGKIELDFRVLGDVGTNCYLLCNQETKECILIDAPDLPDRIDEMIAASGCKLCAVLLTHGHYDHILAAEEVRKRHNVQVYVSEDEKELLHSPQMNLSQDYGRSTVLDADVYHKDGAHLSLAGLDIEVFHTPGHTAGGSCYYIAETGILFSGDTLFAASVGRTDFPTGSMSAIVRSIKGKILVLPDDTKVFPGHGESTSVAYEKKYNPFLQ</sequence>
<dbReference type="InterPro" id="IPR001279">
    <property type="entry name" value="Metallo-B-lactamas"/>
</dbReference>
<dbReference type="Proteomes" id="UP001546774">
    <property type="component" value="Unassembled WGS sequence"/>
</dbReference>
<reference evidence="6" key="1">
    <citation type="submission" date="2024-03" db="EMBL/GenBank/DDBJ databases">
        <title>Human intestinal bacterial collection.</title>
        <authorList>
            <person name="Pauvert C."/>
            <person name="Hitch T.C.A."/>
            <person name="Clavel T."/>
        </authorList>
    </citation>
    <scope>NUCLEOTIDE SEQUENCE [LARGE SCALE GENOMIC DNA]</scope>
    <source>
        <strain evidence="6">CLA-AA-H89B</strain>
    </source>
</reference>
<keyword evidence="7" id="KW-1185">Reference proteome</keyword>
<gene>
    <name evidence="6" type="ORF">WMO37_00105</name>
</gene>